<comment type="caution">
    <text evidence="1">The sequence shown here is derived from an EMBL/GenBank/DDBJ whole genome shotgun (WGS) entry which is preliminary data.</text>
</comment>
<evidence type="ECO:0000313" key="1">
    <source>
        <dbReference type="EMBL" id="GAI99817.1"/>
    </source>
</evidence>
<reference evidence="1" key="1">
    <citation type="journal article" date="2014" name="Front. Microbiol.">
        <title>High frequency of phylogenetically diverse reductive dehalogenase-homologous genes in deep subseafloor sedimentary metagenomes.</title>
        <authorList>
            <person name="Kawai M."/>
            <person name="Futagami T."/>
            <person name="Toyoda A."/>
            <person name="Takaki Y."/>
            <person name="Nishi S."/>
            <person name="Hori S."/>
            <person name="Arai W."/>
            <person name="Tsubouchi T."/>
            <person name="Morono Y."/>
            <person name="Uchiyama I."/>
            <person name="Ito T."/>
            <person name="Fujiyama A."/>
            <person name="Inagaki F."/>
            <person name="Takami H."/>
        </authorList>
    </citation>
    <scope>NUCLEOTIDE SEQUENCE</scope>
    <source>
        <strain evidence="1">Expedition CK06-06</strain>
    </source>
</reference>
<feature type="non-terminal residue" evidence="1">
    <location>
        <position position="42"/>
    </location>
</feature>
<name>X1T3C0_9ZZZZ</name>
<proteinExistence type="predicted"/>
<dbReference type="AlphaFoldDB" id="X1T3C0"/>
<protein>
    <submittedName>
        <fullName evidence="1">Uncharacterized protein</fullName>
    </submittedName>
</protein>
<dbReference type="EMBL" id="BARW01019824">
    <property type="protein sequence ID" value="GAI99817.1"/>
    <property type="molecule type" value="Genomic_DNA"/>
</dbReference>
<sequence>MPLKDLLEEKFKVRTRVVENPIRPSVGLTALQILANNPNRLG</sequence>
<gene>
    <name evidence="1" type="ORF">S12H4_33615</name>
</gene>
<organism evidence="1">
    <name type="scientific">marine sediment metagenome</name>
    <dbReference type="NCBI Taxonomy" id="412755"/>
    <lineage>
        <taxon>unclassified sequences</taxon>
        <taxon>metagenomes</taxon>
        <taxon>ecological metagenomes</taxon>
    </lineage>
</organism>
<accession>X1T3C0</accession>